<gene>
    <name evidence="2" type="ORF">NDU88_000649</name>
</gene>
<protein>
    <submittedName>
        <fullName evidence="2">Uncharacterized protein</fullName>
    </submittedName>
</protein>
<sequence length="68" mass="7900">MRKRMRRLAGDASLTPGRELSLSSHGSERNRGRPPRGLARADLTCDRRCNEKMNMEFTYRTFRESSLL</sequence>
<accession>A0AAV7U430</accession>
<name>A0AAV7U430_PLEWA</name>
<proteinExistence type="predicted"/>
<evidence type="ECO:0000313" key="3">
    <source>
        <dbReference type="Proteomes" id="UP001066276"/>
    </source>
</evidence>
<dbReference type="EMBL" id="JANPWB010000005">
    <property type="protein sequence ID" value="KAJ1183835.1"/>
    <property type="molecule type" value="Genomic_DNA"/>
</dbReference>
<keyword evidence="3" id="KW-1185">Reference proteome</keyword>
<dbReference type="Proteomes" id="UP001066276">
    <property type="component" value="Chromosome 3_1"/>
</dbReference>
<feature type="region of interest" description="Disordered" evidence="1">
    <location>
        <begin position="1"/>
        <end position="40"/>
    </location>
</feature>
<comment type="caution">
    <text evidence="2">The sequence shown here is derived from an EMBL/GenBank/DDBJ whole genome shotgun (WGS) entry which is preliminary data.</text>
</comment>
<organism evidence="2 3">
    <name type="scientific">Pleurodeles waltl</name>
    <name type="common">Iberian ribbed newt</name>
    <dbReference type="NCBI Taxonomy" id="8319"/>
    <lineage>
        <taxon>Eukaryota</taxon>
        <taxon>Metazoa</taxon>
        <taxon>Chordata</taxon>
        <taxon>Craniata</taxon>
        <taxon>Vertebrata</taxon>
        <taxon>Euteleostomi</taxon>
        <taxon>Amphibia</taxon>
        <taxon>Batrachia</taxon>
        <taxon>Caudata</taxon>
        <taxon>Salamandroidea</taxon>
        <taxon>Salamandridae</taxon>
        <taxon>Pleurodelinae</taxon>
        <taxon>Pleurodeles</taxon>
    </lineage>
</organism>
<evidence type="ECO:0000313" key="2">
    <source>
        <dbReference type="EMBL" id="KAJ1183835.1"/>
    </source>
</evidence>
<evidence type="ECO:0000256" key="1">
    <source>
        <dbReference type="SAM" id="MobiDB-lite"/>
    </source>
</evidence>
<reference evidence="2" key="1">
    <citation type="journal article" date="2022" name="bioRxiv">
        <title>Sequencing and chromosome-scale assembly of the giantPleurodeles waltlgenome.</title>
        <authorList>
            <person name="Brown T."/>
            <person name="Elewa A."/>
            <person name="Iarovenko S."/>
            <person name="Subramanian E."/>
            <person name="Araus A.J."/>
            <person name="Petzold A."/>
            <person name="Susuki M."/>
            <person name="Suzuki K.-i.T."/>
            <person name="Hayashi T."/>
            <person name="Toyoda A."/>
            <person name="Oliveira C."/>
            <person name="Osipova E."/>
            <person name="Leigh N.D."/>
            <person name="Simon A."/>
            <person name="Yun M.H."/>
        </authorList>
    </citation>
    <scope>NUCLEOTIDE SEQUENCE</scope>
    <source>
        <strain evidence="2">20211129_DDA</strain>
        <tissue evidence="2">Liver</tissue>
    </source>
</reference>
<dbReference type="AlphaFoldDB" id="A0AAV7U430"/>